<keyword evidence="1" id="KW-1133">Transmembrane helix</keyword>
<feature type="transmembrane region" description="Helical" evidence="1">
    <location>
        <begin position="9"/>
        <end position="26"/>
    </location>
</feature>
<protein>
    <recommendedName>
        <fullName evidence="4">POTRA domain-containing protein</fullName>
    </recommendedName>
</protein>
<evidence type="ECO:0000313" key="2">
    <source>
        <dbReference type="EMBL" id="EFK33978.1"/>
    </source>
</evidence>
<organism evidence="2 3">
    <name type="scientific">Chryseobacterium gleum ATCC 35910</name>
    <dbReference type="NCBI Taxonomy" id="525257"/>
    <lineage>
        <taxon>Bacteria</taxon>
        <taxon>Pseudomonadati</taxon>
        <taxon>Bacteroidota</taxon>
        <taxon>Flavobacteriia</taxon>
        <taxon>Flavobacteriales</taxon>
        <taxon>Weeksellaceae</taxon>
        <taxon>Chryseobacterium group</taxon>
        <taxon>Chryseobacterium</taxon>
    </lineage>
</organism>
<dbReference type="Proteomes" id="UP000002969">
    <property type="component" value="Unassembled WGS sequence"/>
</dbReference>
<name>A0ABN0ALS4_CHRGE</name>
<sequence>MKIDNMKGLSFKLIYTIILSFCFFILKSQTKENTMKQDWILFTRDFDFSESFKSELSIQLEEKLYKLNNLDKNLKNPIKLIIGMEDLNQSISDGYIYIPAHVYIHDADKIYPITICWKSSDFNDLKAIQKSNLEGKKVDFEWCKDFPFDELKKTLSQEKKYEKINNLSYIIIPKYYPDLVINFNIKRPLFQNEKEIIENIFKKNKNVYVSNLIDDSIMLDFQVDSMNFKEEDFYKDMEYLKTSIKEISEQEFSNQIENVEIR</sequence>
<proteinExistence type="predicted"/>
<evidence type="ECO:0008006" key="4">
    <source>
        <dbReference type="Google" id="ProtNLM"/>
    </source>
</evidence>
<keyword evidence="1" id="KW-0812">Transmembrane</keyword>
<accession>A0ABN0ALS4</accession>
<evidence type="ECO:0000256" key="1">
    <source>
        <dbReference type="SAM" id="Phobius"/>
    </source>
</evidence>
<comment type="caution">
    <text evidence="2">The sequence shown here is derived from an EMBL/GenBank/DDBJ whole genome shotgun (WGS) entry which is preliminary data.</text>
</comment>
<keyword evidence="1" id="KW-0472">Membrane</keyword>
<gene>
    <name evidence="2" type="ORF">HMPREF0204_13047</name>
</gene>
<dbReference type="EMBL" id="ACKQ02000007">
    <property type="protein sequence ID" value="EFK33978.1"/>
    <property type="molecule type" value="Genomic_DNA"/>
</dbReference>
<reference evidence="2" key="1">
    <citation type="submission" date="2010-06" db="EMBL/GenBank/DDBJ databases">
        <authorList>
            <person name="Muzny D."/>
            <person name="Qin X."/>
            <person name="Buhay C."/>
            <person name="Dugan-Rocha S."/>
            <person name="Ding Y."/>
            <person name="Chen G."/>
            <person name="Hawes A."/>
            <person name="Holder M."/>
            <person name="Jhangiani S."/>
            <person name="Johnson A."/>
            <person name="Khan Z."/>
            <person name="Li Z."/>
            <person name="Liu W."/>
            <person name="Liu X."/>
            <person name="Perez L."/>
            <person name="Shen H."/>
            <person name="Wang Q."/>
            <person name="Watt J."/>
            <person name="Xi L."/>
            <person name="Xin Y."/>
            <person name="Zhou J."/>
            <person name="Deng J."/>
            <person name="Jiang H."/>
            <person name="Liu Y."/>
            <person name="Qu J."/>
            <person name="Song X.-Z."/>
            <person name="Zhang L."/>
            <person name="Villasana D."/>
            <person name="Johnson A."/>
            <person name="Liu J."/>
            <person name="Liyanage D."/>
            <person name="Lorensuhewa L."/>
            <person name="Robinson T."/>
            <person name="Song A."/>
            <person name="Song B.-B."/>
            <person name="Dinh H."/>
            <person name="Thornton R."/>
            <person name="Coyle M."/>
            <person name="Francisco L."/>
            <person name="Jackson L."/>
            <person name="Javaid M."/>
            <person name="Korchina V."/>
            <person name="Kovar C."/>
            <person name="Mata R."/>
            <person name="Mathew T."/>
            <person name="Ngo R."/>
            <person name="Nguyen L."/>
            <person name="Nguyen N."/>
            <person name="Okwuonu G."/>
            <person name="Ongeri F."/>
            <person name="Pham C."/>
            <person name="Simmons D."/>
            <person name="Wilczek-Boney K."/>
            <person name="Hale W."/>
            <person name="Jakkamsetti A."/>
            <person name="Pham P."/>
            <person name="Ruth R."/>
            <person name="San Lucas F."/>
            <person name="Warren J."/>
            <person name="Zhang J."/>
            <person name="Zhao Z."/>
            <person name="Zhou C."/>
            <person name="Zhu D."/>
            <person name="Lee S."/>
            <person name="Bess C."/>
            <person name="Blankenburg K."/>
            <person name="Forbes L."/>
            <person name="Fu Q."/>
            <person name="Gubbala S."/>
            <person name="Hirani K."/>
            <person name="Jayaseelan J.C."/>
            <person name="Lara F."/>
            <person name="Munidasa M."/>
            <person name="Palculict T."/>
            <person name="Patil S."/>
            <person name="Pu L.-L."/>
            <person name="Saada N."/>
            <person name="Tang L."/>
            <person name="Weissenberger G."/>
            <person name="Zhu Y."/>
            <person name="Hemphill L."/>
            <person name="Shang Y."/>
            <person name="Youmans B."/>
            <person name="Ayvaz T."/>
            <person name="Ross M."/>
            <person name="Santibanez J."/>
            <person name="Aqrawi P."/>
            <person name="Gross S."/>
            <person name="Joshi V."/>
            <person name="Fowler G."/>
            <person name="Nazareth L."/>
            <person name="Reid J."/>
            <person name="Worley K."/>
            <person name="Petrosino J."/>
            <person name="Highlander S."/>
            <person name="Gibbs R."/>
        </authorList>
    </citation>
    <scope>NUCLEOTIDE SEQUENCE [LARGE SCALE GENOMIC DNA]</scope>
    <source>
        <strain evidence="2">ATCC 35910</strain>
    </source>
</reference>
<evidence type="ECO:0000313" key="3">
    <source>
        <dbReference type="Proteomes" id="UP000002969"/>
    </source>
</evidence>
<keyword evidence="3" id="KW-1185">Reference proteome</keyword>